<evidence type="ECO:0000256" key="1">
    <source>
        <dbReference type="ARBA" id="ARBA00004123"/>
    </source>
</evidence>
<dbReference type="SUPFAM" id="SSF57850">
    <property type="entry name" value="RING/U-box"/>
    <property type="match status" value="1"/>
</dbReference>
<evidence type="ECO:0000313" key="13">
    <source>
        <dbReference type="EMBL" id="KAL0247412.1"/>
    </source>
</evidence>
<feature type="region of interest" description="Disordered" evidence="8">
    <location>
        <begin position="446"/>
        <end position="486"/>
    </location>
</feature>
<dbReference type="CDD" id="cd00167">
    <property type="entry name" value="SANT"/>
    <property type="match status" value="1"/>
</dbReference>
<dbReference type="PROSITE" id="PS50089">
    <property type="entry name" value="ZF_RING_2"/>
    <property type="match status" value="1"/>
</dbReference>
<feature type="domain" description="SANT" evidence="11">
    <location>
        <begin position="1087"/>
        <end position="1135"/>
    </location>
</feature>
<feature type="region of interest" description="Disordered" evidence="8">
    <location>
        <begin position="313"/>
        <end position="334"/>
    </location>
</feature>
<accession>A0ABR3BQE5</accession>
<feature type="region of interest" description="Disordered" evidence="8">
    <location>
        <begin position="349"/>
        <end position="417"/>
    </location>
</feature>
<feature type="region of interest" description="Disordered" evidence="8">
    <location>
        <begin position="753"/>
        <end position="830"/>
    </location>
</feature>
<evidence type="ECO:0000256" key="8">
    <source>
        <dbReference type="SAM" id="MobiDB-lite"/>
    </source>
</evidence>
<dbReference type="InterPro" id="IPR001005">
    <property type="entry name" value="SANT/Myb"/>
</dbReference>
<evidence type="ECO:0000256" key="2">
    <source>
        <dbReference type="ARBA" id="ARBA00022723"/>
    </source>
</evidence>
<dbReference type="Gene3D" id="1.10.10.60">
    <property type="entry name" value="Homeodomain-like"/>
    <property type="match status" value="1"/>
</dbReference>
<feature type="region of interest" description="Disordered" evidence="8">
    <location>
        <begin position="1"/>
        <end position="163"/>
    </location>
</feature>
<dbReference type="PANTHER" id="PTHR46380">
    <property type="entry name" value="CYCLIN-D-BINDING MYB-LIKE TRANSCRIPTION FACTOR 1"/>
    <property type="match status" value="1"/>
</dbReference>
<feature type="compositionally biased region" description="Polar residues" evidence="8">
    <location>
        <begin position="597"/>
        <end position="608"/>
    </location>
</feature>
<dbReference type="Pfam" id="PF13639">
    <property type="entry name" value="zf-RING_2"/>
    <property type="match status" value="1"/>
</dbReference>
<feature type="compositionally biased region" description="Polar residues" evidence="8">
    <location>
        <begin position="505"/>
        <end position="516"/>
    </location>
</feature>
<keyword evidence="5" id="KW-0238">DNA-binding</keyword>
<feature type="compositionally biased region" description="Polar residues" evidence="8">
    <location>
        <begin position="686"/>
        <end position="728"/>
    </location>
</feature>
<dbReference type="SMART" id="SM00744">
    <property type="entry name" value="RINGv"/>
    <property type="match status" value="1"/>
</dbReference>
<evidence type="ECO:0000256" key="3">
    <source>
        <dbReference type="ARBA" id="ARBA00022771"/>
    </source>
</evidence>
<dbReference type="EMBL" id="ATAM02000007">
    <property type="protein sequence ID" value="KAL0247412.1"/>
    <property type="molecule type" value="Genomic_DNA"/>
</dbReference>
<evidence type="ECO:0000256" key="6">
    <source>
        <dbReference type="ARBA" id="ARBA00023242"/>
    </source>
</evidence>
<dbReference type="InterPro" id="IPR001841">
    <property type="entry name" value="Znf_RING"/>
</dbReference>
<dbReference type="Proteomes" id="UP000054399">
    <property type="component" value="Unassembled WGS sequence"/>
</dbReference>
<feature type="region of interest" description="Disordered" evidence="8">
    <location>
        <begin position="263"/>
        <end position="293"/>
    </location>
</feature>
<feature type="compositionally biased region" description="Low complexity" evidence="8">
    <location>
        <begin position="517"/>
        <end position="527"/>
    </location>
</feature>
<feature type="compositionally biased region" description="Low complexity" evidence="8">
    <location>
        <begin position="269"/>
        <end position="287"/>
    </location>
</feature>
<feature type="domain" description="HTH myb-type" evidence="12">
    <location>
        <begin position="1084"/>
        <end position="1137"/>
    </location>
</feature>
<protein>
    <recommendedName>
        <fullName evidence="15">RING-type domain-containing protein</fullName>
    </recommendedName>
</protein>
<feature type="compositionally biased region" description="Basic and acidic residues" evidence="8">
    <location>
        <begin position="1247"/>
        <end position="1257"/>
    </location>
</feature>
<dbReference type="PANTHER" id="PTHR46380:SF2">
    <property type="entry name" value="CYCLIN-D-BINDING MYB-LIKE TRANSCRIPTION FACTOR 1"/>
    <property type="match status" value="1"/>
</dbReference>
<keyword evidence="6" id="KW-0539">Nucleus</keyword>
<dbReference type="Pfam" id="PF00249">
    <property type="entry name" value="Myb_DNA-binding"/>
    <property type="match status" value="1"/>
</dbReference>
<comment type="subcellular location">
    <subcellularLocation>
        <location evidence="1">Nucleus</location>
    </subcellularLocation>
</comment>
<feature type="compositionally biased region" description="Polar residues" evidence="8">
    <location>
        <begin position="1"/>
        <end position="31"/>
    </location>
</feature>
<reference evidence="13" key="2">
    <citation type="submission" date="2024-01" db="EMBL/GenBank/DDBJ databases">
        <title>Comparative genomics of Cryptococcus and Kwoniella reveals pathogenesis evolution and contrasting modes of karyotype evolution via chromosome fusion or intercentromeric recombination.</title>
        <authorList>
            <person name="Coelho M.A."/>
            <person name="David-Palma M."/>
            <person name="Shea T."/>
            <person name="Bowers K."/>
            <person name="Mcginley-Smith S."/>
            <person name="Mohammad A.W."/>
            <person name="Gnirke A."/>
            <person name="Yurkov A.M."/>
            <person name="Nowrousian M."/>
            <person name="Sun S."/>
            <person name="Cuomo C.A."/>
            <person name="Heitman J."/>
        </authorList>
    </citation>
    <scope>NUCLEOTIDE SEQUENCE</scope>
    <source>
        <strain evidence="13">IND107</strain>
    </source>
</reference>
<dbReference type="PROSITE" id="PS50090">
    <property type="entry name" value="MYB_LIKE"/>
    <property type="match status" value="1"/>
</dbReference>
<dbReference type="InterPro" id="IPR017930">
    <property type="entry name" value="Myb_dom"/>
</dbReference>
<feature type="compositionally biased region" description="Polar residues" evidence="8">
    <location>
        <begin position="127"/>
        <end position="148"/>
    </location>
</feature>
<evidence type="ECO:0000313" key="14">
    <source>
        <dbReference type="Proteomes" id="UP000054399"/>
    </source>
</evidence>
<gene>
    <name evidence="13" type="ORF">I308_104448</name>
</gene>
<feature type="compositionally biased region" description="Basic and acidic residues" evidence="8">
    <location>
        <begin position="58"/>
        <end position="71"/>
    </location>
</feature>
<proteinExistence type="predicted"/>
<organism evidence="13 14">
    <name type="scientific">Cryptococcus tetragattii IND107</name>
    <dbReference type="NCBI Taxonomy" id="1296105"/>
    <lineage>
        <taxon>Eukaryota</taxon>
        <taxon>Fungi</taxon>
        <taxon>Dikarya</taxon>
        <taxon>Basidiomycota</taxon>
        <taxon>Agaricomycotina</taxon>
        <taxon>Tremellomycetes</taxon>
        <taxon>Tremellales</taxon>
        <taxon>Cryptococcaceae</taxon>
        <taxon>Cryptococcus</taxon>
        <taxon>Cryptococcus gattii species complex</taxon>
    </lineage>
</organism>
<evidence type="ECO:0000259" key="12">
    <source>
        <dbReference type="PROSITE" id="PS51294"/>
    </source>
</evidence>
<feature type="compositionally biased region" description="Low complexity" evidence="8">
    <location>
        <begin position="149"/>
        <end position="160"/>
    </location>
</feature>
<sequence>MGSSQSQPSPNDRSSGNNGRPASRRTSSNPLRSFRHLSTMGRHAADTFSSSQPVNDSGEERENNVEVEMERTGSGNGGKRMRQASTVGDTRLSDIERKKPRMGERQESEASSSRAWPSHEDEPMPSAPTSRTSWSTQPYPQPASTPGQSTTLSPALSSDDSLSEERLQTLATIRDTLGPEWPLADSPAAPVVESLLRRHSSQNFAGPSSPAFGTGVGGLTPGNHTVAEARINLQRAMTQARNLADRITSMSARLNSGLLAASSRGLHDPQVSQPESQPQSQHELPSSTGAAHEVSSLAMEDLAARLREAREELAETERQLNETRERFESTTERTRVPTGAVLIVQGLAQTHTFPDMEEAQNRGENGRERAQHNEEDVGRHIALERDSESRRGSARPRRASESRVGDRVEASNEDGEGVTLQQQANMISGLLTVAAAATATTLLAPGGSRPSLASAVQPQRPSPSSTLESMLSRLRPNRPRQQTEQTVEASLGNYLRNVLRDNRVQGFTNPNTPLHTTETSSTAASSPADPPQPSQDPAADAAEEAISSEFQTFLEGLQGELVDAVRAFAGPLPEADEEVSAGDGEDVVQSMAGASLDPSSSRADNASPSARAMATQFTTAGNSISTSNSIPTFHSQLGQNLPGVRREIPSVTGGRDGVPRRLNFFRVHTFPAISPITGRQVEGRQDNGNGIQTEDGTASNTSPREAAEQQTPAIGNSVPQAQLHTRTQTPDDEPLIPCIFIGVRSIRHDPAMTTDDLVSHPQFPFVNGEVPPRPPTPEGEGAEENAAGDDAQEREDTLRDHDLNHEEDQHPTTSPRQERATSSPPERDRRSLRERLLSHLRRATSPASPPTSPLGPLNTYLVYVIGGNYPRSHPVLRMPSLIHGGAMTDEELQFVGDLLGSANNQTIEKEKLDNSGLQVIKGKEMENKGKAAEVIDSCVERCLVCLSGYESEEDCRILGCRHAFHKDCVDQWLTTGKNSCPACRTEAVDSKPSWTEESTATTAAVLSYKKGKLTEDEKLSIKKALEDYQKIHRMSSFDLVELVMTKTLQATYKKTVREFGKDIAASVPSRPILKVQPFVRRMLDPKAHKGRWTPEEEELLLRAYAQHPREWTKIPSIVDRTEVDCRDRYLKELLNRYTRTAGKWIKEEEDKLEEVVDRVAKGLRAEQANGEERENSGEERAVLVEPSDVPWDIVSKEMGNTRNQELDTNLKESVTSDPHVASLTYPELIKVIYDKAVIQRGRKVRADRRDYPNKETVESGEDSPVM</sequence>
<feature type="domain" description="Myb-like" evidence="10">
    <location>
        <begin position="1084"/>
        <end position="1133"/>
    </location>
</feature>
<evidence type="ECO:0000259" key="11">
    <source>
        <dbReference type="PROSITE" id="PS51293"/>
    </source>
</evidence>
<keyword evidence="4" id="KW-0862">Zinc</keyword>
<evidence type="ECO:0000259" key="10">
    <source>
        <dbReference type="PROSITE" id="PS50090"/>
    </source>
</evidence>
<dbReference type="PROSITE" id="PS51294">
    <property type="entry name" value="HTH_MYB"/>
    <property type="match status" value="1"/>
</dbReference>
<feature type="compositionally biased region" description="Polar residues" evidence="8">
    <location>
        <begin position="454"/>
        <end position="469"/>
    </location>
</feature>
<feature type="region of interest" description="Disordered" evidence="8">
    <location>
        <begin position="676"/>
        <end position="734"/>
    </location>
</feature>
<feature type="compositionally biased region" description="Acidic residues" evidence="8">
    <location>
        <begin position="780"/>
        <end position="793"/>
    </location>
</feature>
<keyword evidence="14" id="KW-1185">Reference proteome</keyword>
<feature type="compositionally biased region" description="Basic and acidic residues" evidence="8">
    <location>
        <begin position="359"/>
        <end position="391"/>
    </location>
</feature>
<feature type="region of interest" description="Disordered" evidence="8">
    <location>
        <begin position="1243"/>
        <end position="1266"/>
    </location>
</feature>
<feature type="region of interest" description="Disordered" evidence="8">
    <location>
        <begin position="593"/>
        <end position="612"/>
    </location>
</feature>
<dbReference type="SMART" id="SM00184">
    <property type="entry name" value="RING"/>
    <property type="match status" value="1"/>
</dbReference>
<feature type="domain" description="RING-type" evidence="9">
    <location>
        <begin position="942"/>
        <end position="984"/>
    </location>
</feature>
<evidence type="ECO:0000259" key="9">
    <source>
        <dbReference type="PROSITE" id="PS50089"/>
    </source>
</evidence>
<dbReference type="InterPro" id="IPR017884">
    <property type="entry name" value="SANT_dom"/>
</dbReference>
<name>A0ABR3BQE5_9TREE</name>
<dbReference type="InterPro" id="IPR011016">
    <property type="entry name" value="Znf_RING-CH"/>
</dbReference>
<feature type="region of interest" description="Disordered" evidence="8">
    <location>
        <begin position="502"/>
        <end position="543"/>
    </location>
</feature>
<evidence type="ECO:0000256" key="7">
    <source>
        <dbReference type="PROSITE-ProRule" id="PRU00175"/>
    </source>
</evidence>
<dbReference type="InterPro" id="IPR009057">
    <property type="entry name" value="Homeodomain-like_sf"/>
</dbReference>
<comment type="caution">
    <text evidence="13">The sequence shown here is derived from an EMBL/GenBank/DDBJ whole genome shotgun (WGS) entry which is preliminary data.</text>
</comment>
<dbReference type="RefSeq" id="XP_066613373.1">
    <property type="nucleotide sequence ID" value="XM_066758925.1"/>
</dbReference>
<keyword evidence="2" id="KW-0479">Metal-binding</keyword>
<dbReference type="PROSITE" id="PS51293">
    <property type="entry name" value="SANT"/>
    <property type="match status" value="1"/>
</dbReference>
<evidence type="ECO:0000256" key="5">
    <source>
        <dbReference type="ARBA" id="ARBA00023125"/>
    </source>
</evidence>
<dbReference type="InterPro" id="IPR051651">
    <property type="entry name" value="DMTF1_DNA-bind_reg"/>
</dbReference>
<dbReference type="CDD" id="cd16461">
    <property type="entry name" value="RING-H2_EL5-like"/>
    <property type="match status" value="1"/>
</dbReference>
<dbReference type="GeneID" id="91991304"/>
<keyword evidence="3 7" id="KW-0863">Zinc-finger</keyword>
<dbReference type="InterPro" id="IPR013083">
    <property type="entry name" value="Znf_RING/FYVE/PHD"/>
</dbReference>
<dbReference type="SUPFAM" id="SSF46689">
    <property type="entry name" value="Homeodomain-like"/>
    <property type="match status" value="1"/>
</dbReference>
<dbReference type="SMART" id="SM00717">
    <property type="entry name" value="SANT"/>
    <property type="match status" value="1"/>
</dbReference>
<reference evidence="13" key="1">
    <citation type="submission" date="2015-01" db="EMBL/GenBank/DDBJ databases">
        <authorList>
            <consortium name="The Broad Institute Genomics Platform"/>
            <person name="Cuomo C."/>
            <person name="Litvintseva A."/>
            <person name="Chen Y."/>
            <person name="Heitman J."/>
            <person name="Sun S."/>
            <person name="Springer D."/>
            <person name="Dromer F."/>
            <person name="Young S."/>
            <person name="Zeng Q."/>
            <person name="Gargeya S."/>
            <person name="Abouelleil A."/>
            <person name="Alvarado L."/>
            <person name="Chapman S.B."/>
            <person name="Gainer-Dewar J."/>
            <person name="Goldberg J."/>
            <person name="Griggs A."/>
            <person name="Gujja S."/>
            <person name="Hansen M."/>
            <person name="Howarth C."/>
            <person name="Imamovic A."/>
            <person name="Larimer J."/>
            <person name="Murphy C."/>
            <person name="Naylor J."/>
            <person name="Pearson M."/>
            <person name="Priest M."/>
            <person name="Roberts A."/>
            <person name="Saif S."/>
            <person name="Shea T."/>
            <person name="Sykes S."/>
            <person name="Wortman J."/>
            <person name="Nusbaum C."/>
            <person name="Birren B."/>
        </authorList>
    </citation>
    <scope>NUCLEOTIDE SEQUENCE</scope>
    <source>
        <strain evidence="13">IND107</strain>
    </source>
</reference>
<evidence type="ECO:0000256" key="4">
    <source>
        <dbReference type="ARBA" id="ARBA00022833"/>
    </source>
</evidence>
<evidence type="ECO:0008006" key="15">
    <source>
        <dbReference type="Google" id="ProtNLM"/>
    </source>
</evidence>
<dbReference type="Gene3D" id="3.30.40.10">
    <property type="entry name" value="Zinc/RING finger domain, C3HC4 (zinc finger)"/>
    <property type="match status" value="1"/>
</dbReference>
<feature type="compositionally biased region" description="Basic and acidic residues" evidence="8">
    <location>
        <begin position="91"/>
        <end position="108"/>
    </location>
</feature>
<feature type="compositionally biased region" description="Basic and acidic residues" evidence="8">
    <location>
        <begin position="398"/>
        <end position="410"/>
    </location>
</feature>
<feature type="compositionally biased region" description="Basic and acidic residues" evidence="8">
    <location>
        <begin position="794"/>
        <end position="810"/>
    </location>
</feature>